<dbReference type="HOGENOM" id="CLU_019279_2_0_1"/>
<evidence type="ECO:0000313" key="3">
    <source>
        <dbReference type="EMBL" id="KEZ38611.1"/>
    </source>
</evidence>
<sequence length="216" mass="25007">MKDIIINDRYRVDRKIGEGGGGLVYSEDLFNYCGRKFSLKTVLLIADQAISRIEYIHSKGFLYRDIKPENFVMGVGQQGNTLYTIDFGLAKEFSLAELHRKNRLWILYGTRRYASINNHNGKGSLPWQGMEAKLDEDGDGEGMIRDKKMGLSGEELCEGLPGEVEFATFINYARSLRFEDEPDYAYLRQLFSRLFLAEGFKYDNVFDWTEKRFNEI</sequence>
<dbReference type="Proteomes" id="UP000028545">
    <property type="component" value="Unassembled WGS sequence"/>
</dbReference>
<dbReference type="Pfam" id="PF00069">
    <property type="entry name" value="Pkinase"/>
    <property type="match status" value="1"/>
</dbReference>
<dbReference type="OrthoDB" id="5800476at2759"/>
<dbReference type="PANTHER" id="PTHR11909">
    <property type="entry name" value="CASEIN KINASE-RELATED"/>
    <property type="match status" value="1"/>
</dbReference>
<feature type="domain" description="Protein kinase" evidence="2">
    <location>
        <begin position="1"/>
        <end position="216"/>
    </location>
</feature>
<dbReference type="GO" id="GO:0004674">
    <property type="term" value="F:protein serine/threonine kinase activity"/>
    <property type="evidence" value="ECO:0007669"/>
    <property type="project" value="UniProtKB-EC"/>
</dbReference>
<accession>A0A084FU49</accession>
<evidence type="ECO:0000256" key="1">
    <source>
        <dbReference type="ARBA" id="ARBA00012513"/>
    </source>
</evidence>
<dbReference type="InterPro" id="IPR050235">
    <property type="entry name" value="CK1_Ser-Thr_kinase"/>
</dbReference>
<evidence type="ECO:0000313" key="4">
    <source>
        <dbReference type="Proteomes" id="UP000028545"/>
    </source>
</evidence>
<dbReference type="InterPro" id="IPR011009">
    <property type="entry name" value="Kinase-like_dom_sf"/>
</dbReference>
<gene>
    <name evidence="3" type="ORF">SAPIO_CDS10606</name>
</gene>
<dbReference type="PROSITE" id="PS00108">
    <property type="entry name" value="PROTEIN_KINASE_ST"/>
    <property type="match status" value="1"/>
</dbReference>
<dbReference type="AlphaFoldDB" id="A0A084FU49"/>
<name>A0A084FU49_PSEDA</name>
<comment type="caution">
    <text evidence="3">The sequence shown here is derived from an EMBL/GenBank/DDBJ whole genome shotgun (WGS) entry which is preliminary data.</text>
</comment>
<dbReference type="KEGG" id="sapo:SAPIO_CDS10606"/>
<dbReference type="EMBL" id="JOWA01000176">
    <property type="protein sequence ID" value="KEZ38611.1"/>
    <property type="molecule type" value="Genomic_DNA"/>
</dbReference>
<dbReference type="InterPro" id="IPR008271">
    <property type="entry name" value="Ser/Thr_kinase_AS"/>
</dbReference>
<reference evidence="3 4" key="1">
    <citation type="journal article" date="2014" name="Genome Announc.">
        <title>Draft genome sequence of the pathogenic fungus Scedosporium apiospermum.</title>
        <authorList>
            <person name="Vandeputte P."/>
            <person name="Ghamrawi S."/>
            <person name="Rechenmann M."/>
            <person name="Iltis A."/>
            <person name="Giraud S."/>
            <person name="Fleury M."/>
            <person name="Thornton C."/>
            <person name="Delhaes L."/>
            <person name="Meyer W."/>
            <person name="Papon N."/>
            <person name="Bouchara J.P."/>
        </authorList>
    </citation>
    <scope>NUCLEOTIDE SEQUENCE [LARGE SCALE GENOMIC DNA]</scope>
    <source>
        <strain evidence="3 4">IHEM 14462</strain>
    </source>
</reference>
<dbReference type="Gene3D" id="1.10.510.10">
    <property type="entry name" value="Transferase(Phosphotransferase) domain 1"/>
    <property type="match status" value="1"/>
</dbReference>
<dbReference type="GO" id="GO:0005524">
    <property type="term" value="F:ATP binding"/>
    <property type="evidence" value="ECO:0007669"/>
    <property type="project" value="InterPro"/>
</dbReference>
<keyword evidence="4" id="KW-1185">Reference proteome</keyword>
<dbReference type="VEuPathDB" id="FungiDB:SAPIO_CDS10606"/>
<proteinExistence type="predicted"/>
<organism evidence="3 4">
    <name type="scientific">Pseudallescheria apiosperma</name>
    <name type="common">Scedosporium apiospermum</name>
    <dbReference type="NCBI Taxonomy" id="563466"/>
    <lineage>
        <taxon>Eukaryota</taxon>
        <taxon>Fungi</taxon>
        <taxon>Dikarya</taxon>
        <taxon>Ascomycota</taxon>
        <taxon>Pezizomycotina</taxon>
        <taxon>Sordariomycetes</taxon>
        <taxon>Hypocreomycetidae</taxon>
        <taxon>Microascales</taxon>
        <taxon>Microascaceae</taxon>
        <taxon>Scedosporium</taxon>
    </lineage>
</organism>
<dbReference type="OMA" id="RDHETHE"/>
<dbReference type="SMART" id="SM00220">
    <property type="entry name" value="S_TKc"/>
    <property type="match status" value="1"/>
</dbReference>
<dbReference type="GeneID" id="27719819"/>
<dbReference type="RefSeq" id="XP_016638410.1">
    <property type="nucleotide sequence ID" value="XM_016784170.1"/>
</dbReference>
<dbReference type="SUPFAM" id="SSF56112">
    <property type="entry name" value="Protein kinase-like (PK-like)"/>
    <property type="match status" value="1"/>
</dbReference>
<protein>
    <recommendedName>
        <fullName evidence="1">non-specific serine/threonine protein kinase</fullName>
        <ecNumber evidence="1">2.7.11.1</ecNumber>
    </recommendedName>
</protein>
<dbReference type="EC" id="2.7.11.1" evidence="1"/>
<dbReference type="PROSITE" id="PS50011">
    <property type="entry name" value="PROTEIN_KINASE_DOM"/>
    <property type="match status" value="1"/>
</dbReference>
<dbReference type="InterPro" id="IPR000719">
    <property type="entry name" value="Prot_kinase_dom"/>
</dbReference>
<evidence type="ECO:0000259" key="2">
    <source>
        <dbReference type="PROSITE" id="PS50011"/>
    </source>
</evidence>